<evidence type="ECO:0000313" key="3">
    <source>
        <dbReference type="Proteomes" id="UP000190044"/>
    </source>
</evidence>
<feature type="compositionally biased region" description="Low complexity" evidence="1">
    <location>
        <begin position="87"/>
        <end position="112"/>
    </location>
</feature>
<feature type="region of interest" description="Disordered" evidence="1">
    <location>
        <begin position="51"/>
        <end position="112"/>
    </location>
</feature>
<dbReference type="AlphaFoldDB" id="A0A1T5D6F6"/>
<gene>
    <name evidence="2" type="ORF">SAMN06295937_101323</name>
</gene>
<protein>
    <submittedName>
        <fullName evidence="2">Uncharacterized protein</fullName>
    </submittedName>
</protein>
<organism evidence="2 3">
    <name type="scientific">Sphingopyxis flava</name>
    <dbReference type="NCBI Taxonomy" id="1507287"/>
    <lineage>
        <taxon>Bacteria</taxon>
        <taxon>Pseudomonadati</taxon>
        <taxon>Pseudomonadota</taxon>
        <taxon>Alphaproteobacteria</taxon>
        <taxon>Sphingomonadales</taxon>
        <taxon>Sphingomonadaceae</taxon>
        <taxon>Sphingopyxis</taxon>
    </lineage>
</organism>
<proteinExistence type="predicted"/>
<dbReference type="RefSeq" id="WP_079638893.1">
    <property type="nucleotide sequence ID" value="NZ_FUYP01000013.1"/>
</dbReference>
<name>A0A1T5D6F6_9SPHN</name>
<dbReference type="OrthoDB" id="7452569at2"/>
<sequence length="112" mass="11108">MTRYLLSSALFLSLAACGGGESKDSSTTKLDAVEVQPGTISDAMIILDDSSIDGTAIDNSIPEEESPKKAEKPDSAEESGHDDAAEAGDTGAVAAPAAKKAAAAPAAATAAE</sequence>
<evidence type="ECO:0000256" key="1">
    <source>
        <dbReference type="SAM" id="MobiDB-lite"/>
    </source>
</evidence>
<accession>A0A1T5D6F6</accession>
<keyword evidence="3" id="KW-1185">Reference proteome</keyword>
<dbReference type="Proteomes" id="UP000190044">
    <property type="component" value="Unassembled WGS sequence"/>
</dbReference>
<dbReference type="PROSITE" id="PS51257">
    <property type="entry name" value="PROKAR_LIPOPROTEIN"/>
    <property type="match status" value="1"/>
</dbReference>
<reference evidence="3" key="1">
    <citation type="submission" date="2017-02" db="EMBL/GenBank/DDBJ databases">
        <authorList>
            <person name="Varghese N."/>
            <person name="Submissions S."/>
        </authorList>
    </citation>
    <scope>NUCLEOTIDE SEQUENCE [LARGE SCALE GENOMIC DNA]</scope>
    <source>
        <strain evidence="3">R11H</strain>
    </source>
</reference>
<dbReference type="EMBL" id="FUYP01000013">
    <property type="protein sequence ID" value="SKB67322.1"/>
    <property type="molecule type" value="Genomic_DNA"/>
</dbReference>
<feature type="compositionally biased region" description="Basic and acidic residues" evidence="1">
    <location>
        <begin position="65"/>
        <end position="84"/>
    </location>
</feature>
<evidence type="ECO:0000313" key="2">
    <source>
        <dbReference type="EMBL" id="SKB67322.1"/>
    </source>
</evidence>